<dbReference type="EMBL" id="AKWE02000102">
    <property type="protein sequence ID" value="EMO57925.1"/>
    <property type="molecule type" value="Genomic_DNA"/>
</dbReference>
<dbReference type="GO" id="GO:0004106">
    <property type="term" value="F:chorismate mutase activity"/>
    <property type="evidence" value="ECO:0007669"/>
    <property type="project" value="UniProtKB-EC"/>
</dbReference>
<dbReference type="GO" id="GO:0046417">
    <property type="term" value="P:chorismate metabolic process"/>
    <property type="evidence" value="ECO:0007669"/>
    <property type="project" value="InterPro"/>
</dbReference>
<evidence type="ECO:0000256" key="1">
    <source>
        <dbReference type="ARBA" id="ARBA00012404"/>
    </source>
</evidence>
<sequence>MDRQLKTFRDQIDSLDQEIVKAIQARTEFVAKIGEIKRERNEPVFRPDREKEVL</sequence>
<dbReference type="Proteomes" id="UP000012149">
    <property type="component" value="Unassembled WGS sequence"/>
</dbReference>
<dbReference type="EC" id="5.4.99.5" evidence="1"/>
<dbReference type="InterPro" id="IPR036979">
    <property type="entry name" value="CM_dom_sf"/>
</dbReference>
<dbReference type="PROSITE" id="PS51168">
    <property type="entry name" value="CHORISMATE_MUT_2"/>
    <property type="match status" value="1"/>
</dbReference>
<protein>
    <recommendedName>
        <fullName evidence="1">chorismate mutase</fullName>
        <ecNumber evidence="1">5.4.99.5</ecNumber>
    </recommendedName>
</protein>
<dbReference type="SMART" id="SM00830">
    <property type="entry name" value="CM_2"/>
    <property type="match status" value="1"/>
</dbReference>
<comment type="caution">
    <text evidence="3">The sequence shown here is derived from an EMBL/GenBank/DDBJ whole genome shotgun (WGS) entry which is preliminary data.</text>
</comment>
<evidence type="ECO:0000313" key="3">
    <source>
        <dbReference type="EMBL" id="EMO57925.1"/>
    </source>
</evidence>
<dbReference type="Pfam" id="PF01817">
    <property type="entry name" value="CM_2"/>
    <property type="match status" value="1"/>
</dbReference>
<dbReference type="AlphaFoldDB" id="M6VM76"/>
<dbReference type="InterPro" id="IPR002701">
    <property type="entry name" value="CM_II_prokaryot"/>
</dbReference>
<accession>M6VM76</accession>
<organism evidence="3 4">
    <name type="scientific">Leptospira santarosai str. CBC1416</name>
    <dbReference type="NCBI Taxonomy" id="1193059"/>
    <lineage>
        <taxon>Bacteria</taxon>
        <taxon>Pseudomonadati</taxon>
        <taxon>Spirochaetota</taxon>
        <taxon>Spirochaetia</taxon>
        <taxon>Leptospirales</taxon>
        <taxon>Leptospiraceae</taxon>
        <taxon>Leptospira</taxon>
    </lineage>
</organism>
<reference evidence="3 4" key="1">
    <citation type="submission" date="2013-01" db="EMBL/GenBank/DDBJ databases">
        <authorList>
            <person name="Harkins D.M."/>
            <person name="Durkin A.S."/>
            <person name="Brinkac L.M."/>
            <person name="Haft D.H."/>
            <person name="Selengut J.D."/>
            <person name="Sanka R."/>
            <person name="DePew J."/>
            <person name="Purushe J."/>
            <person name="Matthias M.A."/>
            <person name="Vinetz J.M."/>
            <person name="Sutton G.G."/>
            <person name="Nierman W.C."/>
            <person name="Fouts D.E."/>
        </authorList>
    </citation>
    <scope>NUCLEOTIDE SEQUENCE [LARGE SCALE GENOMIC DNA]</scope>
    <source>
        <strain evidence="3 4">CBC1416</strain>
    </source>
</reference>
<dbReference type="SUPFAM" id="SSF48600">
    <property type="entry name" value="Chorismate mutase II"/>
    <property type="match status" value="1"/>
</dbReference>
<gene>
    <name evidence="3" type="ORF">LEP1GSC161_3394</name>
</gene>
<evidence type="ECO:0000259" key="2">
    <source>
        <dbReference type="PROSITE" id="PS51168"/>
    </source>
</evidence>
<feature type="domain" description="Chorismate mutase" evidence="2">
    <location>
        <begin position="1"/>
        <end position="54"/>
    </location>
</feature>
<proteinExistence type="predicted"/>
<dbReference type="InterPro" id="IPR036263">
    <property type="entry name" value="Chorismate_II_sf"/>
</dbReference>
<name>M6VM76_9LEPT</name>
<dbReference type="Gene3D" id="1.20.59.10">
    <property type="entry name" value="Chorismate mutase"/>
    <property type="match status" value="1"/>
</dbReference>
<evidence type="ECO:0000313" key="4">
    <source>
        <dbReference type="Proteomes" id="UP000012149"/>
    </source>
</evidence>